<evidence type="ECO:0000256" key="4">
    <source>
        <dbReference type="ARBA" id="ARBA00022574"/>
    </source>
</evidence>
<dbReference type="Proteomes" id="UP000030665">
    <property type="component" value="Unassembled WGS sequence"/>
</dbReference>
<keyword evidence="9" id="KW-1185">Reference proteome</keyword>
<dbReference type="InterPro" id="IPR036322">
    <property type="entry name" value="WD40_repeat_dom_sf"/>
</dbReference>
<evidence type="ECO:0000256" key="3">
    <source>
        <dbReference type="ARBA" id="ARBA00021234"/>
    </source>
</evidence>
<dbReference type="PANTHER" id="PTHR14773:SF0">
    <property type="entry name" value="WD REPEAT-CONTAINING PROTEIN 76"/>
    <property type="match status" value="1"/>
</dbReference>
<organism evidence="8 9">
    <name type="scientific">Trichuris trichiura</name>
    <name type="common">Whipworm</name>
    <name type="synonym">Trichocephalus trichiurus</name>
    <dbReference type="NCBI Taxonomy" id="36087"/>
    <lineage>
        <taxon>Eukaryota</taxon>
        <taxon>Metazoa</taxon>
        <taxon>Ecdysozoa</taxon>
        <taxon>Nematoda</taxon>
        <taxon>Enoplea</taxon>
        <taxon>Dorylaimia</taxon>
        <taxon>Trichinellida</taxon>
        <taxon>Trichuridae</taxon>
        <taxon>Trichuris</taxon>
    </lineage>
</organism>
<dbReference type="InterPro" id="IPR050853">
    <property type="entry name" value="WD_repeat_DNA-damage-binding"/>
</dbReference>
<dbReference type="InterPro" id="IPR015943">
    <property type="entry name" value="WD40/YVTN_repeat-like_dom_sf"/>
</dbReference>
<dbReference type="Pfam" id="PF00400">
    <property type="entry name" value="WD40"/>
    <property type="match status" value="1"/>
</dbReference>
<keyword evidence="6" id="KW-0227">DNA damage</keyword>
<dbReference type="PROSITE" id="PS00678">
    <property type="entry name" value="WD_REPEATS_1"/>
    <property type="match status" value="1"/>
</dbReference>
<dbReference type="InterPro" id="IPR001680">
    <property type="entry name" value="WD40_rpt"/>
</dbReference>
<dbReference type="STRING" id="36087.A0A077ZBP1"/>
<protein>
    <recommendedName>
        <fullName evidence="3">WD repeat-containing protein 76</fullName>
    </recommendedName>
</protein>
<dbReference type="PANTHER" id="PTHR14773">
    <property type="entry name" value="WD REPEAT-CONTAINING PROTEIN 76"/>
    <property type="match status" value="1"/>
</dbReference>
<gene>
    <name evidence="8" type="ORF">TTRE_0000430401</name>
</gene>
<dbReference type="AlphaFoldDB" id="A0A077ZBP1"/>
<evidence type="ECO:0000256" key="7">
    <source>
        <dbReference type="ARBA" id="ARBA00023125"/>
    </source>
</evidence>
<dbReference type="GO" id="GO:0003677">
    <property type="term" value="F:DNA binding"/>
    <property type="evidence" value="ECO:0007669"/>
    <property type="project" value="UniProtKB-KW"/>
</dbReference>
<name>A0A077ZBP1_TRITR</name>
<evidence type="ECO:0000313" key="9">
    <source>
        <dbReference type="Proteomes" id="UP000030665"/>
    </source>
</evidence>
<dbReference type="GO" id="GO:0006974">
    <property type="term" value="P:DNA damage response"/>
    <property type="evidence" value="ECO:0007669"/>
    <property type="project" value="UniProtKB-KW"/>
</dbReference>
<comment type="function">
    <text evidence="1">Specifically binds 5-hydroxymethylcytosine (5hmC), suggesting that it acts as a specific reader of 5hmC.</text>
</comment>
<dbReference type="GO" id="GO:0005634">
    <property type="term" value="C:nucleus"/>
    <property type="evidence" value="ECO:0007669"/>
    <property type="project" value="TreeGrafter"/>
</dbReference>
<evidence type="ECO:0000256" key="2">
    <source>
        <dbReference type="ARBA" id="ARBA00005434"/>
    </source>
</evidence>
<dbReference type="InterPro" id="IPR019775">
    <property type="entry name" value="WD40_repeat_CS"/>
</dbReference>
<evidence type="ECO:0000313" key="8">
    <source>
        <dbReference type="EMBL" id="CDW56030.1"/>
    </source>
</evidence>
<dbReference type="EMBL" id="HG806002">
    <property type="protein sequence ID" value="CDW56030.1"/>
    <property type="molecule type" value="Genomic_DNA"/>
</dbReference>
<proteinExistence type="inferred from homology"/>
<evidence type="ECO:0000256" key="6">
    <source>
        <dbReference type="ARBA" id="ARBA00022763"/>
    </source>
</evidence>
<evidence type="ECO:0000256" key="1">
    <source>
        <dbReference type="ARBA" id="ARBA00002530"/>
    </source>
</evidence>
<feature type="non-terminal residue" evidence="8">
    <location>
        <position position="1"/>
    </location>
</feature>
<dbReference type="SMART" id="SM00320">
    <property type="entry name" value="WD40"/>
    <property type="match status" value="3"/>
</dbReference>
<sequence>LRGQISAFKYRDRTKVTTSRIYSIAVHPSENGQFIAAGDKQGNIGFIDVTSIKDIPSSPVWQFKPHISPVNCVKFNEFNSNKLYSCAYDGSVRCFDLHKKLFNEVFVDEDDLCKFFAFSGAHELFVATHSGSIVRIDLRQRGMYVHVWDSRNLSGALCELPHGGLASNAFFSPVTGNRLLTSSSDDLIIVWDVTSLKGDMFANKAFTPHNNHVGRWLTKFRPVWHPKDETLFITGSMNRPRVVTYVQLEMCDDKAKNVITLRDLATVCFTNAFHSTLSVIVGGNSSGYISFFA</sequence>
<keyword evidence="5" id="KW-0677">Repeat</keyword>
<comment type="similarity">
    <text evidence="2">Belongs to the WD repeat DDB2/WDR76 family.</text>
</comment>
<keyword evidence="4" id="KW-0853">WD repeat</keyword>
<dbReference type="GO" id="GO:2000001">
    <property type="term" value="P:regulation of DNA damage checkpoint"/>
    <property type="evidence" value="ECO:0007669"/>
    <property type="project" value="TreeGrafter"/>
</dbReference>
<reference evidence="8" key="1">
    <citation type="submission" date="2014-01" db="EMBL/GenBank/DDBJ databases">
        <authorList>
            <person name="Aslett M."/>
        </authorList>
    </citation>
    <scope>NUCLEOTIDE SEQUENCE</scope>
</reference>
<reference evidence="8" key="2">
    <citation type="submission" date="2014-03" db="EMBL/GenBank/DDBJ databases">
        <title>The whipworm genome and dual-species transcriptomics of an intimate host-pathogen interaction.</title>
        <authorList>
            <person name="Foth B.J."/>
            <person name="Tsai I.J."/>
            <person name="Reid A.J."/>
            <person name="Bancroft A.J."/>
            <person name="Nichol S."/>
            <person name="Tracey A."/>
            <person name="Holroyd N."/>
            <person name="Cotton J.A."/>
            <person name="Stanley E.J."/>
            <person name="Zarowiecki M."/>
            <person name="Liu J.Z."/>
            <person name="Huckvale T."/>
            <person name="Cooper P.J."/>
            <person name="Grencis R.K."/>
            <person name="Berriman M."/>
        </authorList>
    </citation>
    <scope>NUCLEOTIDE SEQUENCE [LARGE SCALE GENOMIC DNA]</scope>
</reference>
<keyword evidence="7" id="KW-0238">DNA-binding</keyword>
<accession>A0A077ZBP1</accession>
<dbReference type="SUPFAM" id="SSF50978">
    <property type="entry name" value="WD40 repeat-like"/>
    <property type="match status" value="1"/>
</dbReference>
<evidence type="ECO:0000256" key="5">
    <source>
        <dbReference type="ARBA" id="ARBA00022737"/>
    </source>
</evidence>
<dbReference type="Gene3D" id="2.130.10.10">
    <property type="entry name" value="YVTN repeat-like/Quinoprotein amine dehydrogenase"/>
    <property type="match status" value="2"/>
</dbReference>
<dbReference type="OrthoDB" id="9890280at2759"/>